<accession>A0A9W6XPA0</accession>
<dbReference type="Proteomes" id="UP001165121">
    <property type="component" value="Unassembled WGS sequence"/>
</dbReference>
<proteinExistence type="predicted"/>
<dbReference type="AlphaFoldDB" id="A0A9W6XPA0"/>
<gene>
    <name evidence="2" type="ORF">Pfra01_001493600</name>
</gene>
<dbReference type="InterPro" id="IPR029526">
    <property type="entry name" value="PGBD"/>
</dbReference>
<dbReference type="PANTHER" id="PTHR46599">
    <property type="entry name" value="PIGGYBAC TRANSPOSABLE ELEMENT-DERIVED PROTEIN 4"/>
    <property type="match status" value="1"/>
</dbReference>
<reference evidence="2" key="1">
    <citation type="submission" date="2023-04" db="EMBL/GenBank/DDBJ databases">
        <title>Phytophthora fragariaefolia NBRC 109709.</title>
        <authorList>
            <person name="Ichikawa N."/>
            <person name="Sato H."/>
            <person name="Tonouchi N."/>
        </authorList>
    </citation>
    <scope>NUCLEOTIDE SEQUENCE</scope>
    <source>
        <strain evidence="2">NBRC 109709</strain>
    </source>
</reference>
<dbReference type="Pfam" id="PF13843">
    <property type="entry name" value="DDE_Tnp_1_7"/>
    <property type="match status" value="1"/>
</dbReference>
<comment type="caution">
    <text evidence="2">The sequence shown here is derived from an EMBL/GenBank/DDBJ whole genome shotgun (WGS) entry which is preliminary data.</text>
</comment>
<dbReference type="OrthoDB" id="127014at2759"/>
<evidence type="ECO:0000313" key="2">
    <source>
        <dbReference type="EMBL" id="GMF43760.1"/>
    </source>
</evidence>
<evidence type="ECO:0000259" key="1">
    <source>
        <dbReference type="Pfam" id="PF13843"/>
    </source>
</evidence>
<dbReference type="PANTHER" id="PTHR46599:SF3">
    <property type="entry name" value="PIGGYBAC TRANSPOSABLE ELEMENT-DERIVED PROTEIN 4"/>
    <property type="match status" value="1"/>
</dbReference>
<dbReference type="EMBL" id="BSXT01001586">
    <property type="protein sequence ID" value="GMF43760.1"/>
    <property type="molecule type" value="Genomic_DNA"/>
</dbReference>
<evidence type="ECO:0000313" key="3">
    <source>
        <dbReference type="Proteomes" id="UP001165121"/>
    </source>
</evidence>
<name>A0A9W6XPA0_9STRA</name>
<keyword evidence="3" id="KW-1185">Reference proteome</keyword>
<feature type="domain" description="PiggyBac transposable element-derived protein" evidence="1">
    <location>
        <begin position="69"/>
        <end position="120"/>
    </location>
</feature>
<organism evidence="2 3">
    <name type="scientific">Phytophthora fragariaefolia</name>
    <dbReference type="NCBI Taxonomy" id="1490495"/>
    <lineage>
        <taxon>Eukaryota</taxon>
        <taxon>Sar</taxon>
        <taxon>Stramenopiles</taxon>
        <taxon>Oomycota</taxon>
        <taxon>Peronosporomycetes</taxon>
        <taxon>Peronosporales</taxon>
        <taxon>Peronosporaceae</taxon>
        <taxon>Phytophthora</taxon>
    </lineage>
</organism>
<protein>
    <submittedName>
        <fullName evidence="2">Unnamed protein product</fullName>
    </submittedName>
</protein>
<sequence length="244" mass="27218">MPTPTSAEHAGYIVFKDRKVVVFYTNDLKATMSASMLPSTSPEAVYCCHGTEPLMRWTGDTIMHRKALVAPALIAAYNKCMNAVDRVDQLRSTNPTQRREKSLHMSVFTWLLDVSIINAYALQRVIGGSTSARVALREFKREIADTLTRNEKKLKQQRDWRQQKRKCDALDEAVGSVDSLHIITPNSTEHSNGKLTCYLCSLRGMAKNQNTGAPSANAAFMSNVSAHFITRVSFAPTHPICRTL</sequence>